<feature type="domain" description="PIN" evidence="1">
    <location>
        <begin position="3"/>
        <end position="117"/>
    </location>
</feature>
<dbReference type="InterPro" id="IPR029060">
    <property type="entry name" value="PIN-like_dom_sf"/>
</dbReference>
<dbReference type="EMBL" id="DUGH01000006">
    <property type="protein sequence ID" value="HIH15820.1"/>
    <property type="molecule type" value="Genomic_DNA"/>
</dbReference>
<name>A0A7J4JFC3_9ARCH</name>
<comment type="caution">
    <text evidence="2">The sequence shown here is derived from an EMBL/GenBank/DDBJ whole genome shotgun (WGS) entry which is preliminary data.</text>
</comment>
<gene>
    <name evidence="2" type="ORF">HA252_00230</name>
</gene>
<dbReference type="Proteomes" id="UP000564964">
    <property type="component" value="Unassembled WGS sequence"/>
</dbReference>
<evidence type="ECO:0000259" key="1">
    <source>
        <dbReference type="Pfam" id="PF13470"/>
    </source>
</evidence>
<dbReference type="InterPro" id="IPR002716">
    <property type="entry name" value="PIN_dom"/>
</dbReference>
<evidence type="ECO:0000313" key="3">
    <source>
        <dbReference type="Proteomes" id="UP000564964"/>
    </source>
</evidence>
<accession>A0A7J4JFC3</accession>
<reference evidence="3" key="1">
    <citation type="journal article" date="2020" name="bioRxiv">
        <title>A rank-normalized archaeal taxonomy based on genome phylogeny resolves widespread incomplete and uneven classifications.</title>
        <authorList>
            <person name="Rinke C."/>
            <person name="Chuvochina M."/>
            <person name="Mussig A.J."/>
            <person name="Chaumeil P.-A."/>
            <person name="Waite D.W."/>
            <person name="Whitman W.B."/>
            <person name="Parks D.H."/>
            <person name="Hugenholtz P."/>
        </authorList>
    </citation>
    <scope>NUCLEOTIDE SEQUENCE [LARGE SCALE GENOMIC DNA]</scope>
</reference>
<dbReference type="CDD" id="cd09854">
    <property type="entry name" value="PIN_VapC-like"/>
    <property type="match status" value="1"/>
</dbReference>
<organism evidence="2 3">
    <name type="scientific">Candidatus Iainarchaeum sp</name>
    <dbReference type="NCBI Taxonomy" id="3101447"/>
    <lineage>
        <taxon>Archaea</taxon>
        <taxon>Candidatus Iainarchaeota</taxon>
        <taxon>Candidatus Iainarchaeia</taxon>
        <taxon>Candidatus Iainarchaeales</taxon>
        <taxon>Candidatus Iainarchaeaceae</taxon>
        <taxon>Candidatus Iainarchaeum</taxon>
    </lineage>
</organism>
<dbReference type="AlphaFoldDB" id="A0A7J4JFC3"/>
<sequence>MLKVFLDTNVFIVSLEDLQSNSNLVVRAAISNRFLPVVSQQVLEEIKGYVARNYSSDVANKYLYQVKNIPLLNTVPTEKIVPAMDSFAGLVTDKDDLPHVTACILEDCNVFVTIDRKLTQMKAKQKIRFASPKQFVELLGMRSINTSQDE</sequence>
<dbReference type="Gene3D" id="3.40.50.1010">
    <property type="entry name" value="5'-nuclease"/>
    <property type="match status" value="1"/>
</dbReference>
<protein>
    <submittedName>
        <fullName evidence="2">PIN domain-containing protein</fullName>
    </submittedName>
</protein>
<proteinExistence type="predicted"/>
<evidence type="ECO:0000313" key="2">
    <source>
        <dbReference type="EMBL" id="HIH15820.1"/>
    </source>
</evidence>
<dbReference type="SUPFAM" id="SSF88723">
    <property type="entry name" value="PIN domain-like"/>
    <property type="match status" value="1"/>
</dbReference>
<dbReference type="Pfam" id="PF13470">
    <property type="entry name" value="PIN_3"/>
    <property type="match status" value="1"/>
</dbReference>